<accession>A0A1H0D3P3</accession>
<evidence type="ECO:0000313" key="3">
    <source>
        <dbReference type="Proteomes" id="UP000198779"/>
    </source>
</evidence>
<evidence type="ECO:0000313" key="1">
    <source>
        <dbReference type="EMBL" id="SDG60986.1"/>
    </source>
</evidence>
<dbReference type="InterPro" id="IPR036583">
    <property type="entry name" value="23S_rRNA_IVS_sf"/>
</dbReference>
<dbReference type="InterPro" id="IPR012657">
    <property type="entry name" value="23S_rRNA-intervening_sequence"/>
</dbReference>
<dbReference type="Proteomes" id="UP000199134">
    <property type="component" value="Unassembled WGS sequence"/>
</dbReference>
<keyword evidence="3" id="KW-1185">Reference proteome</keyword>
<dbReference type="PANTHER" id="PTHR38471:SF2">
    <property type="entry name" value="FOUR HELIX BUNDLE PROTEIN"/>
    <property type="match status" value="1"/>
</dbReference>
<dbReference type="PIRSF" id="PIRSF035652">
    <property type="entry name" value="CHP02436"/>
    <property type="match status" value="1"/>
</dbReference>
<dbReference type="SUPFAM" id="SSF158446">
    <property type="entry name" value="IVS-encoded protein-like"/>
    <property type="match status" value="1"/>
</dbReference>
<dbReference type="Pfam" id="PF05635">
    <property type="entry name" value="23S_rRNA_IVP"/>
    <property type="match status" value="1"/>
</dbReference>
<sequence>MVKFINCSPKEYGMLNQVFRSGTAIGALVSEAVYAQSPADFVNKLSIALKECNETLYWLNILHDTEYVSKEQYDSMNTDCQELLALLIASIKTTKQNKEIK</sequence>
<name>A0A1H0D3P3_9BACT</name>
<organism evidence="2 4">
    <name type="scientific">Prevotella communis</name>
    <dbReference type="NCBI Taxonomy" id="2913614"/>
    <lineage>
        <taxon>Bacteria</taxon>
        <taxon>Pseudomonadati</taxon>
        <taxon>Bacteroidota</taxon>
        <taxon>Bacteroidia</taxon>
        <taxon>Bacteroidales</taxon>
        <taxon>Prevotellaceae</taxon>
        <taxon>Prevotella</taxon>
    </lineage>
</organism>
<dbReference type="EMBL" id="FNIW01000001">
    <property type="protein sequence ID" value="SDN64784.1"/>
    <property type="molecule type" value="Genomic_DNA"/>
</dbReference>
<gene>
    <name evidence="2" type="ORF">SAMN04487900_101258</name>
    <name evidence="1" type="ORF">SAMN04487901_10643</name>
</gene>
<proteinExistence type="predicted"/>
<reference evidence="1 4" key="1">
    <citation type="submission" date="2016-10" db="EMBL/GenBank/DDBJ databases">
        <authorList>
            <person name="de Groot N.N."/>
        </authorList>
    </citation>
    <scope>NUCLEOTIDE SEQUENCE [LARGE SCALE GENOMIC DNA]</scope>
    <source>
        <strain evidence="4">BP1-145</strain>
        <strain evidence="1">BP1-148</strain>
    </source>
</reference>
<dbReference type="AlphaFoldDB" id="A0A1H0D3P3"/>
<accession>A0A1G7VME8</accession>
<dbReference type="NCBIfam" id="TIGR02436">
    <property type="entry name" value="four helix bundle protein"/>
    <property type="match status" value="1"/>
</dbReference>
<dbReference type="PANTHER" id="PTHR38471">
    <property type="entry name" value="FOUR HELIX BUNDLE PROTEIN"/>
    <property type="match status" value="1"/>
</dbReference>
<protein>
    <submittedName>
        <fullName evidence="2">Four helix bundle protein</fullName>
    </submittedName>
</protein>
<evidence type="ECO:0000313" key="2">
    <source>
        <dbReference type="EMBL" id="SDN64784.1"/>
    </source>
</evidence>
<dbReference type="STRING" id="645274.SAMN04487901_10643"/>
<dbReference type="EMBL" id="FNCQ01000006">
    <property type="protein sequence ID" value="SDG60986.1"/>
    <property type="molecule type" value="Genomic_DNA"/>
</dbReference>
<dbReference type="Proteomes" id="UP000198779">
    <property type="component" value="Unassembled WGS sequence"/>
</dbReference>
<evidence type="ECO:0000313" key="4">
    <source>
        <dbReference type="Proteomes" id="UP000199134"/>
    </source>
</evidence>
<reference evidence="2 3" key="2">
    <citation type="submission" date="2016-10" db="EMBL/GenBank/DDBJ databases">
        <authorList>
            <person name="Varghese N."/>
            <person name="Submissions S."/>
        </authorList>
    </citation>
    <scope>NUCLEOTIDE SEQUENCE</scope>
    <source>
        <strain evidence="2">BP1-145</strain>
        <strain evidence="3">BP1-148</strain>
    </source>
</reference>
<dbReference type="Gene3D" id="1.20.1440.60">
    <property type="entry name" value="23S rRNA-intervening sequence"/>
    <property type="match status" value="1"/>
</dbReference>